<sequence length="442" mass="50147">MNRQLLRHLLQFTILIPILGLIVYIYSRQRTSSSSPINGIRINNITDSCVSFNPADVSSKLHSGIGEGRSRTLEEVHDFVCSIMNHDMNVTAKLDCPATIDPRYNDLRIQEGSLPRSQIQYFFALDLHQAVHIIIPLMGAIMKAVRYLGPEYCALSIVEGRSTDGTYEILAGLKNELNFLGVRYFLSRSHLDPMAEGENRITALAELRNQALMPLFEGSERWYSRFSRSSPVASDAIIIFINDIVLCPEDILELMHQHRLQSAVMTCAFDWNAGAGSFYDSWVSRSMSGNLFFEVSHDAKHWLAQDMFFDDPPSADRYKKLLPLQVYSCWGGMVTLDAAPFIERKVTFRSSDPDECYSGEPTLLGKDLWRIGQGKILAVPAVNVAYEYSNAREAKDVRGYVHNVVHDSSSYHKDELVNWNKKPPPMVKCMPVFYEQSWMDPL</sequence>
<gene>
    <name evidence="2" type="ORF">GX50_07461</name>
</gene>
<keyword evidence="1" id="KW-0812">Transmembrane</keyword>
<dbReference type="PANTHER" id="PTHR34144:SF5">
    <property type="entry name" value="ALPHA-1,3-MANNOSYLTRANSFERASE CMT1"/>
    <property type="match status" value="1"/>
</dbReference>
<dbReference type="EMBL" id="PDND01000212">
    <property type="protein sequence ID" value="PGH29790.1"/>
    <property type="molecule type" value="Genomic_DNA"/>
</dbReference>
<dbReference type="Proteomes" id="UP000226031">
    <property type="component" value="Unassembled WGS sequence"/>
</dbReference>
<keyword evidence="1" id="KW-1133">Transmembrane helix</keyword>
<dbReference type="VEuPathDB" id="FungiDB:EMCG_00312"/>
<evidence type="ECO:0000256" key="1">
    <source>
        <dbReference type="SAM" id="Phobius"/>
    </source>
</evidence>
<keyword evidence="1" id="KW-0472">Membrane</keyword>
<evidence type="ECO:0000313" key="2">
    <source>
        <dbReference type="EMBL" id="PGH29790.1"/>
    </source>
</evidence>
<dbReference type="GO" id="GO:0016757">
    <property type="term" value="F:glycosyltransferase activity"/>
    <property type="evidence" value="ECO:0007669"/>
    <property type="project" value="UniProtKB-KW"/>
</dbReference>
<dbReference type="InterPro" id="IPR021047">
    <property type="entry name" value="Mannosyltransferase_CMT1"/>
</dbReference>
<feature type="transmembrane region" description="Helical" evidence="1">
    <location>
        <begin position="9"/>
        <end position="27"/>
    </location>
</feature>
<organism evidence="2 3">
    <name type="scientific">[Emmonsia] crescens</name>
    <dbReference type="NCBI Taxonomy" id="73230"/>
    <lineage>
        <taxon>Eukaryota</taxon>
        <taxon>Fungi</taxon>
        <taxon>Dikarya</taxon>
        <taxon>Ascomycota</taxon>
        <taxon>Pezizomycotina</taxon>
        <taxon>Eurotiomycetes</taxon>
        <taxon>Eurotiomycetidae</taxon>
        <taxon>Onygenales</taxon>
        <taxon>Ajellomycetaceae</taxon>
        <taxon>Emergomyces</taxon>
    </lineage>
</organism>
<dbReference type="AlphaFoldDB" id="A0A2B7Z8N2"/>
<protein>
    <submittedName>
        <fullName evidence="2">Alpha-1,3-mannosyltransferase</fullName>
    </submittedName>
</protein>
<evidence type="ECO:0000313" key="3">
    <source>
        <dbReference type="Proteomes" id="UP000226031"/>
    </source>
</evidence>
<proteinExistence type="predicted"/>
<dbReference type="PANTHER" id="PTHR34144">
    <property type="entry name" value="CHROMOSOME 8, WHOLE GENOME SHOTGUN SEQUENCE"/>
    <property type="match status" value="1"/>
</dbReference>
<reference evidence="2 3" key="1">
    <citation type="submission" date="2017-10" db="EMBL/GenBank/DDBJ databases">
        <title>Comparative genomics in systemic dimorphic fungi from Ajellomycetaceae.</title>
        <authorList>
            <person name="Munoz J.F."/>
            <person name="Mcewen J.G."/>
            <person name="Clay O.K."/>
            <person name="Cuomo C.A."/>
        </authorList>
    </citation>
    <scope>NUCLEOTIDE SEQUENCE [LARGE SCALE GENOMIC DNA]</scope>
    <source>
        <strain evidence="2 3">UAMH4076</strain>
    </source>
</reference>
<keyword evidence="2" id="KW-0328">Glycosyltransferase</keyword>
<keyword evidence="3" id="KW-1185">Reference proteome</keyword>
<keyword evidence="2" id="KW-0808">Transferase</keyword>
<dbReference type="Pfam" id="PF11735">
    <property type="entry name" value="CAP59_mtransfer"/>
    <property type="match status" value="1"/>
</dbReference>
<name>A0A2B7Z8N2_9EURO</name>
<accession>A0A2B7Z8N2</accession>
<comment type="caution">
    <text evidence="2">The sequence shown here is derived from an EMBL/GenBank/DDBJ whole genome shotgun (WGS) entry which is preliminary data.</text>
</comment>